<keyword evidence="2 4" id="KW-0808">Transferase</keyword>
<proteinExistence type="predicted"/>
<keyword evidence="5" id="KW-1185">Reference proteome</keyword>
<keyword evidence="1" id="KW-0328">Glycosyltransferase</keyword>
<evidence type="ECO:0000256" key="1">
    <source>
        <dbReference type="ARBA" id="ARBA00022676"/>
    </source>
</evidence>
<feature type="domain" description="Glycosyltransferase subfamily 4-like N-terminal" evidence="3">
    <location>
        <begin position="50"/>
        <end position="212"/>
    </location>
</feature>
<name>A0A919JR02_9ACTN</name>
<evidence type="ECO:0000313" key="4">
    <source>
        <dbReference type="EMBL" id="GIE93163.1"/>
    </source>
</evidence>
<dbReference type="InterPro" id="IPR050194">
    <property type="entry name" value="Glycosyltransferase_grp1"/>
</dbReference>
<accession>A0A919JR02</accession>
<protein>
    <submittedName>
        <fullName evidence="4">Glycosyl transferase family 1</fullName>
    </submittedName>
</protein>
<comment type="caution">
    <text evidence="4">The sequence shown here is derived from an EMBL/GenBank/DDBJ whole genome shotgun (WGS) entry which is preliminary data.</text>
</comment>
<sequence length="408" mass="43725">MYCLIWRIPYYLDVIFAEGSPDVAVGAADPHPPHPRVGRVCLVIGQLGLGGAEKQLALLASGLRKRGVEATAVVLREGGPREEILRDGGVPLINLRLRPAASRWQQLALLPLAIDRLRRTMLQLRPDVVHAFLLHSYVLSVPAARLARVPVCVAGRRSLSTFRTGLHPAVVAFERLATRMTDLLIANADAVADDVVRTEGVARDRIRVVYNGLAGSSFEPATPAQLTTSAPVIMCVANLRAYKGHRYLLEAAARLGERGLACTLALIGTGPEEECLQHQAEALRLDARFLGARTDIAALLARADVVVLPSLTEGMSNAVMEAMAAGKPVVATDVGGTAELLEGRGILVPPADSAALAAGLERLLRDPDHGRRLAGAARAWSRQFLHLDGMVDRHLAIYSELLEARCAG</sequence>
<evidence type="ECO:0000259" key="3">
    <source>
        <dbReference type="Pfam" id="PF13439"/>
    </source>
</evidence>
<dbReference type="Pfam" id="PF13439">
    <property type="entry name" value="Glyco_transf_4"/>
    <property type="match status" value="1"/>
</dbReference>
<dbReference type="EMBL" id="BOMV01000005">
    <property type="protein sequence ID" value="GIE93163.1"/>
    <property type="molecule type" value="Genomic_DNA"/>
</dbReference>
<reference evidence="4" key="1">
    <citation type="submission" date="2021-01" db="EMBL/GenBank/DDBJ databases">
        <title>Whole genome shotgun sequence of Actinoplanes rishiriensis NBRC 108556.</title>
        <authorList>
            <person name="Komaki H."/>
            <person name="Tamura T."/>
        </authorList>
    </citation>
    <scope>NUCLEOTIDE SEQUENCE</scope>
    <source>
        <strain evidence="4">NBRC 108556</strain>
    </source>
</reference>
<dbReference type="GO" id="GO:0016757">
    <property type="term" value="F:glycosyltransferase activity"/>
    <property type="evidence" value="ECO:0007669"/>
    <property type="project" value="UniProtKB-KW"/>
</dbReference>
<evidence type="ECO:0000256" key="2">
    <source>
        <dbReference type="ARBA" id="ARBA00022679"/>
    </source>
</evidence>
<dbReference type="AlphaFoldDB" id="A0A919JR02"/>
<dbReference type="SUPFAM" id="SSF53756">
    <property type="entry name" value="UDP-Glycosyltransferase/glycogen phosphorylase"/>
    <property type="match status" value="1"/>
</dbReference>
<dbReference type="Pfam" id="PF13692">
    <property type="entry name" value="Glyco_trans_1_4"/>
    <property type="match status" value="1"/>
</dbReference>
<dbReference type="Proteomes" id="UP000636960">
    <property type="component" value="Unassembled WGS sequence"/>
</dbReference>
<dbReference type="Gene3D" id="3.40.50.2000">
    <property type="entry name" value="Glycogen Phosphorylase B"/>
    <property type="match status" value="2"/>
</dbReference>
<dbReference type="InterPro" id="IPR028098">
    <property type="entry name" value="Glyco_trans_4-like_N"/>
</dbReference>
<dbReference type="GO" id="GO:1901137">
    <property type="term" value="P:carbohydrate derivative biosynthetic process"/>
    <property type="evidence" value="ECO:0007669"/>
    <property type="project" value="UniProtKB-ARBA"/>
</dbReference>
<gene>
    <name evidence="4" type="ORF">Ari01nite_06280</name>
</gene>
<dbReference type="PANTHER" id="PTHR45947:SF3">
    <property type="entry name" value="SULFOQUINOVOSYL TRANSFERASE SQD2"/>
    <property type="match status" value="1"/>
</dbReference>
<organism evidence="4 5">
    <name type="scientific">Paractinoplanes rishiriensis</name>
    <dbReference type="NCBI Taxonomy" id="1050105"/>
    <lineage>
        <taxon>Bacteria</taxon>
        <taxon>Bacillati</taxon>
        <taxon>Actinomycetota</taxon>
        <taxon>Actinomycetes</taxon>
        <taxon>Micromonosporales</taxon>
        <taxon>Micromonosporaceae</taxon>
        <taxon>Paractinoplanes</taxon>
    </lineage>
</organism>
<dbReference type="PANTHER" id="PTHR45947">
    <property type="entry name" value="SULFOQUINOVOSYL TRANSFERASE SQD2"/>
    <property type="match status" value="1"/>
</dbReference>
<evidence type="ECO:0000313" key="5">
    <source>
        <dbReference type="Proteomes" id="UP000636960"/>
    </source>
</evidence>